<evidence type="ECO:0000313" key="12">
    <source>
        <dbReference type="Proteomes" id="UP001331761"/>
    </source>
</evidence>
<reference evidence="11 12" key="1">
    <citation type="submission" date="2019-10" db="EMBL/GenBank/DDBJ databases">
        <title>Assembly and Annotation for the nematode Trichostrongylus colubriformis.</title>
        <authorList>
            <person name="Martin J."/>
        </authorList>
    </citation>
    <scope>NUCLEOTIDE SEQUENCE [LARGE SCALE GENOMIC DNA]</scope>
    <source>
        <strain evidence="11">G859</strain>
        <tissue evidence="11">Whole worm</tissue>
    </source>
</reference>
<evidence type="ECO:0000256" key="8">
    <source>
        <dbReference type="ARBA" id="ARBA00023136"/>
    </source>
</evidence>
<evidence type="ECO:0000313" key="11">
    <source>
        <dbReference type="EMBL" id="KAK5984176.1"/>
    </source>
</evidence>
<evidence type="ECO:0000256" key="1">
    <source>
        <dbReference type="ARBA" id="ARBA00004606"/>
    </source>
</evidence>
<keyword evidence="8" id="KW-0472">Membrane</keyword>
<gene>
    <name evidence="11" type="ORF">GCK32_020708</name>
</gene>
<keyword evidence="3" id="KW-0328">Glycosyltransferase</keyword>
<evidence type="ECO:0000256" key="7">
    <source>
        <dbReference type="ARBA" id="ARBA00022989"/>
    </source>
</evidence>
<keyword evidence="5" id="KW-0812">Transmembrane</keyword>
<name>A0AAN8FR34_TRICO</name>
<comment type="pathway">
    <text evidence="2">Protein modification; protein glycosylation.</text>
</comment>
<comment type="subcellular location">
    <subcellularLocation>
        <location evidence="1">Membrane</location>
        <topology evidence="1">Single-pass type II membrane protein</topology>
    </subcellularLocation>
</comment>
<evidence type="ECO:0000256" key="2">
    <source>
        <dbReference type="ARBA" id="ARBA00004922"/>
    </source>
</evidence>
<evidence type="ECO:0000256" key="3">
    <source>
        <dbReference type="ARBA" id="ARBA00022676"/>
    </source>
</evidence>
<keyword evidence="4" id="KW-0808">Transferase</keyword>
<keyword evidence="9" id="KW-0325">Glycoprotein</keyword>
<evidence type="ECO:0000256" key="6">
    <source>
        <dbReference type="ARBA" id="ARBA00022968"/>
    </source>
</evidence>
<protein>
    <submittedName>
        <fullName evidence="11">Uncharacterized protein</fullName>
    </submittedName>
</protein>
<evidence type="ECO:0000256" key="5">
    <source>
        <dbReference type="ARBA" id="ARBA00022692"/>
    </source>
</evidence>
<dbReference type="AlphaFoldDB" id="A0AAN8FR34"/>
<dbReference type="PANTHER" id="PTHR19297">
    <property type="entry name" value="GLYCOSYLTRANSFERASE 14 FAMILY MEMBER"/>
    <property type="match status" value="1"/>
</dbReference>
<organism evidence="11 12">
    <name type="scientific">Trichostrongylus colubriformis</name>
    <name type="common">Black scour worm</name>
    <dbReference type="NCBI Taxonomy" id="6319"/>
    <lineage>
        <taxon>Eukaryota</taxon>
        <taxon>Metazoa</taxon>
        <taxon>Ecdysozoa</taxon>
        <taxon>Nematoda</taxon>
        <taxon>Chromadorea</taxon>
        <taxon>Rhabditida</taxon>
        <taxon>Rhabditina</taxon>
        <taxon>Rhabditomorpha</taxon>
        <taxon>Strongyloidea</taxon>
        <taxon>Trichostrongylidae</taxon>
        <taxon>Trichostrongylus</taxon>
    </lineage>
</organism>
<sequence length="86" mass="9917">MLLSAIYQPQNHFCIAVDGNADETFWRVMNKVSGCYSNIQVVRAKRIKWCSYEIIEAIFDCVVRLAQSTTDWKYLQIRQIGDLLGA</sequence>
<dbReference type="GO" id="GO:0016020">
    <property type="term" value="C:membrane"/>
    <property type="evidence" value="ECO:0007669"/>
    <property type="project" value="UniProtKB-SubCell"/>
</dbReference>
<accession>A0AAN8FR34</accession>
<dbReference type="PANTHER" id="PTHR19297:SF185">
    <property type="entry name" value="BETA-1,3-GALACTOSYL-O-GLYCOSYL-GLYCOPROTEIN BETA-1,6-N-ACETYLGLUCOSAMINYLTRANSFERASE 3"/>
    <property type="match status" value="1"/>
</dbReference>
<dbReference type="InterPro" id="IPR003406">
    <property type="entry name" value="Glyco_trans_14"/>
</dbReference>
<comment type="similarity">
    <text evidence="10">Belongs to the glycosyltransferase 14 family.</text>
</comment>
<dbReference type="Proteomes" id="UP001331761">
    <property type="component" value="Unassembled WGS sequence"/>
</dbReference>
<dbReference type="GO" id="GO:0008375">
    <property type="term" value="F:acetylglucosaminyltransferase activity"/>
    <property type="evidence" value="ECO:0007669"/>
    <property type="project" value="TreeGrafter"/>
</dbReference>
<proteinExistence type="inferred from homology"/>
<keyword evidence="7" id="KW-1133">Transmembrane helix</keyword>
<keyword evidence="6" id="KW-0735">Signal-anchor</keyword>
<comment type="caution">
    <text evidence="11">The sequence shown here is derived from an EMBL/GenBank/DDBJ whole genome shotgun (WGS) entry which is preliminary data.</text>
</comment>
<evidence type="ECO:0000256" key="4">
    <source>
        <dbReference type="ARBA" id="ARBA00022679"/>
    </source>
</evidence>
<evidence type="ECO:0000256" key="10">
    <source>
        <dbReference type="ARBA" id="ARBA00038150"/>
    </source>
</evidence>
<evidence type="ECO:0000256" key="9">
    <source>
        <dbReference type="ARBA" id="ARBA00023180"/>
    </source>
</evidence>
<keyword evidence="12" id="KW-1185">Reference proteome</keyword>
<dbReference type="EMBL" id="WIXE01003172">
    <property type="protein sequence ID" value="KAK5984176.1"/>
    <property type="molecule type" value="Genomic_DNA"/>
</dbReference>
<dbReference type="Pfam" id="PF02485">
    <property type="entry name" value="Branch"/>
    <property type="match status" value="1"/>
</dbReference>